<keyword evidence="4" id="KW-1185">Reference proteome</keyword>
<sequence length="219" mass="26006">MFMIYFYSKFVLNLFVSFDLKKVSVLCLNAWHLFLIELVIIKSMEETSRSSYQRNLPKKASVDVQSAFEQVSMLSLYDQQSELTRALKELEYNLERKIRRTDEPKRKMSKPPPSKPPPKIPIGAIDKAFLRSMHERIHVCESKLKQWTESMQRNEQSEREDQKEAIKNNTMELETLTKQYKEIHNKYKVFYARWNELNNGNANESGNDKINKNEMIMKQ</sequence>
<feature type="coiled-coil region" evidence="1">
    <location>
        <begin position="159"/>
        <end position="186"/>
    </location>
</feature>
<keyword evidence="1" id="KW-0175">Coiled coil</keyword>
<organism evidence="3 4">
    <name type="scientific">Reticulomyxa filosa</name>
    <dbReference type="NCBI Taxonomy" id="46433"/>
    <lineage>
        <taxon>Eukaryota</taxon>
        <taxon>Sar</taxon>
        <taxon>Rhizaria</taxon>
        <taxon>Retaria</taxon>
        <taxon>Foraminifera</taxon>
        <taxon>Monothalamids</taxon>
        <taxon>Reticulomyxidae</taxon>
        <taxon>Reticulomyxa</taxon>
    </lineage>
</organism>
<gene>
    <name evidence="3" type="ORF">RFI_02993</name>
</gene>
<evidence type="ECO:0000313" key="3">
    <source>
        <dbReference type="EMBL" id="ETO34100.1"/>
    </source>
</evidence>
<evidence type="ECO:0000256" key="1">
    <source>
        <dbReference type="SAM" id="Coils"/>
    </source>
</evidence>
<proteinExistence type="predicted"/>
<protein>
    <submittedName>
        <fullName evidence="3">Uncharacterized protein</fullName>
    </submittedName>
</protein>
<dbReference type="EMBL" id="ASPP01002880">
    <property type="protein sequence ID" value="ETO34100.1"/>
    <property type="molecule type" value="Genomic_DNA"/>
</dbReference>
<evidence type="ECO:0000313" key="4">
    <source>
        <dbReference type="Proteomes" id="UP000023152"/>
    </source>
</evidence>
<comment type="caution">
    <text evidence="3">The sequence shown here is derived from an EMBL/GenBank/DDBJ whole genome shotgun (WGS) entry which is preliminary data.</text>
</comment>
<feature type="region of interest" description="Disordered" evidence="2">
    <location>
        <begin position="98"/>
        <end position="121"/>
    </location>
</feature>
<dbReference type="Proteomes" id="UP000023152">
    <property type="component" value="Unassembled WGS sequence"/>
</dbReference>
<evidence type="ECO:0000256" key="2">
    <source>
        <dbReference type="SAM" id="MobiDB-lite"/>
    </source>
</evidence>
<feature type="compositionally biased region" description="Basic and acidic residues" evidence="2">
    <location>
        <begin position="206"/>
        <end position="219"/>
    </location>
</feature>
<feature type="region of interest" description="Disordered" evidence="2">
    <location>
        <begin position="198"/>
        <end position="219"/>
    </location>
</feature>
<feature type="compositionally biased region" description="Pro residues" evidence="2">
    <location>
        <begin position="110"/>
        <end position="120"/>
    </location>
</feature>
<accession>X6P6E5</accession>
<reference evidence="3 4" key="1">
    <citation type="journal article" date="2013" name="Curr. Biol.">
        <title>The Genome of the Foraminiferan Reticulomyxa filosa.</title>
        <authorList>
            <person name="Glockner G."/>
            <person name="Hulsmann N."/>
            <person name="Schleicher M."/>
            <person name="Noegel A.A."/>
            <person name="Eichinger L."/>
            <person name="Gallinger C."/>
            <person name="Pawlowski J."/>
            <person name="Sierra R."/>
            <person name="Euteneuer U."/>
            <person name="Pillet L."/>
            <person name="Moustafa A."/>
            <person name="Platzer M."/>
            <person name="Groth M."/>
            <person name="Szafranski K."/>
            <person name="Schliwa M."/>
        </authorList>
    </citation>
    <scope>NUCLEOTIDE SEQUENCE [LARGE SCALE GENOMIC DNA]</scope>
</reference>
<dbReference type="AlphaFoldDB" id="X6P6E5"/>
<name>X6P6E5_RETFI</name>